<keyword evidence="1" id="KW-0521">NADP</keyword>
<keyword evidence="2" id="KW-0560">Oxidoreductase</keyword>
<dbReference type="PATRIC" id="fig|298794.3.peg.3932"/>
<evidence type="ECO:0000313" key="5">
    <source>
        <dbReference type="Proteomes" id="UP000035955"/>
    </source>
</evidence>
<dbReference type="Pfam" id="PF05368">
    <property type="entry name" value="NmrA"/>
    <property type="match status" value="1"/>
</dbReference>
<organism evidence="4 5">
    <name type="scientific">Methylobacterium variabile</name>
    <dbReference type="NCBI Taxonomy" id="298794"/>
    <lineage>
        <taxon>Bacteria</taxon>
        <taxon>Pseudomonadati</taxon>
        <taxon>Pseudomonadota</taxon>
        <taxon>Alphaproteobacteria</taxon>
        <taxon>Hyphomicrobiales</taxon>
        <taxon>Methylobacteriaceae</taxon>
        <taxon>Methylobacterium</taxon>
    </lineage>
</organism>
<dbReference type="Proteomes" id="UP000035955">
    <property type="component" value="Unassembled WGS sequence"/>
</dbReference>
<dbReference type="Gene3D" id="3.40.50.720">
    <property type="entry name" value="NAD(P)-binding Rossmann-like Domain"/>
    <property type="match status" value="1"/>
</dbReference>
<dbReference type="EMBL" id="LABY01000025">
    <property type="protein sequence ID" value="KMO42069.1"/>
    <property type="molecule type" value="Genomic_DNA"/>
</dbReference>
<dbReference type="PANTHER" id="PTHR47706">
    <property type="entry name" value="NMRA-LIKE FAMILY PROTEIN"/>
    <property type="match status" value="1"/>
</dbReference>
<feature type="domain" description="NmrA-like" evidence="3">
    <location>
        <begin position="11"/>
        <end position="269"/>
    </location>
</feature>
<sequence>MSDARPAVKSRNILVLGAGELGMPVLRNLARRAKGIDGARISVLLRAGTIGSDAPEKSRDVAELRALGIELVPGDLVGSSIDELAGVFARYDTVIGCAGYAAGIDTPMKLARAALQAGIPRYFPWQFGVDFEAIGRGSPQDIFDAQLDVRELLRSQDKTDWVIISTGMFMSYLFEPEFGVVDLENAEVHALGSLDTAVTLTTPDDIGKLTAEIVFFEPTIRNEVVYLAGDTVTYGEVADKLEAGLGRPFRRSEWSVPFLKEALANDPKNMMRKYRAAFAMGRGYSWDKAGTFNARHSVPVTDVDDWVGANLGASPSTGC</sequence>
<dbReference type="InterPro" id="IPR008030">
    <property type="entry name" value="NmrA-like"/>
</dbReference>
<keyword evidence="5" id="KW-1185">Reference proteome</keyword>
<dbReference type="SUPFAM" id="SSF51735">
    <property type="entry name" value="NAD(P)-binding Rossmann-fold domains"/>
    <property type="match status" value="1"/>
</dbReference>
<protein>
    <submittedName>
        <fullName evidence="4">2'-hydroxyisoflavone reductase</fullName>
    </submittedName>
</protein>
<dbReference type="Gene3D" id="3.90.25.10">
    <property type="entry name" value="UDP-galactose 4-epimerase, domain 1"/>
    <property type="match status" value="1"/>
</dbReference>
<dbReference type="GO" id="GO:0016491">
    <property type="term" value="F:oxidoreductase activity"/>
    <property type="evidence" value="ECO:0007669"/>
    <property type="project" value="UniProtKB-KW"/>
</dbReference>
<comment type="caution">
    <text evidence="4">The sequence shown here is derived from an EMBL/GenBank/DDBJ whole genome shotgun (WGS) entry which is preliminary data.</text>
</comment>
<reference evidence="4 5" key="1">
    <citation type="submission" date="2015-03" db="EMBL/GenBank/DDBJ databases">
        <title>Genome sequencing of Methylobacterium variabile DSM 16961.</title>
        <authorList>
            <person name="Chaudhry V."/>
            <person name="Patil P.B."/>
        </authorList>
    </citation>
    <scope>NUCLEOTIDE SEQUENCE [LARGE SCALE GENOMIC DNA]</scope>
    <source>
        <strain evidence="4 5">DSM 16961</strain>
    </source>
</reference>
<dbReference type="CDD" id="cd05259">
    <property type="entry name" value="PCBER_SDR_a"/>
    <property type="match status" value="1"/>
</dbReference>
<dbReference type="AlphaFoldDB" id="A0A0J6T819"/>
<gene>
    <name evidence="4" type="ORF">VQ02_04260</name>
</gene>
<proteinExistence type="predicted"/>
<evidence type="ECO:0000259" key="3">
    <source>
        <dbReference type="Pfam" id="PF05368"/>
    </source>
</evidence>
<dbReference type="InterPro" id="IPR045312">
    <property type="entry name" value="PCBER-like"/>
</dbReference>
<name>A0A0J6T819_9HYPH</name>
<evidence type="ECO:0000256" key="2">
    <source>
        <dbReference type="ARBA" id="ARBA00023002"/>
    </source>
</evidence>
<dbReference type="OrthoDB" id="5540862at2"/>
<dbReference type="RefSeq" id="WP_048442915.1">
    <property type="nucleotide sequence ID" value="NZ_LABY01000025.1"/>
</dbReference>
<evidence type="ECO:0000313" key="4">
    <source>
        <dbReference type="EMBL" id="KMO42069.1"/>
    </source>
</evidence>
<dbReference type="InterPro" id="IPR036291">
    <property type="entry name" value="NAD(P)-bd_dom_sf"/>
</dbReference>
<dbReference type="InterPro" id="IPR051609">
    <property type="entry name" value="NmrA/Isoflavone_reductase-like"/>
</dbReference>
<dbReference type="PANTHER" id="PTHR47706:SF6">
    <property type="entry name" value="NMRA-LIKE FAMILY PROTEIN (AFU_ORTHOLOGUE AFUA_6G00280)"/>
    <property type="match status" value="1"/>
</dbReference>
<accession>A0A0J6T819</accession>
<evidence type="ECO:0000256" key="1">
    <source>
        <dbReference type="ARBA" id="ARBA00022857"/>
    </source>
</evidence>